<dbReference type="AlphaFoldDB" id="A0A4Z2GPF1"/>
<proteinExistence type="predicted"/>
<evidence type="ECO:0000313" key="1">
    <source>
        <dbReference type="EMBL" id="TNN54644.1"/>
    </source>
</evidence>
<accession>A0A4Z2GPF1</accession>
<name>A0A4Z2GPF1_9TELE</name>
<keyword evidence="2" id="KW-1185">Reference proteome</keyword>
<gene>
    <name evidence="1" type="ORF">EYF80_035125</name>
</gene>
<protein>
    <submittedName>
        <fullName evidence="1">Uncharacterized protein</fullName>
    </submittedName>
</protein>
<sequence length="113" mass="12466">MLLKEGRVQEDPDTMEDLTYWLKTRSQGLKGQHWEASISLCYCTGPVRRQHSSDPRLTTPTNVLTNTCQTAADPGGPASPAPREAVIKERSRTAAVHAELLARLQHTPPMSSD</sequence>
<comment type="caution">
    <text evidence="1">The sequence shown here is derived from an EMBL/GenBank/DDBJ whole genome shotgun (WGS) entry which is preliminary data.</text>
</comment>
<dbReference type="Proteomes" id="UP000314294">
    <property type="component" value="Unassembled WGS sequence"/>
</dbReference>
<evidence type="ECO:0000313" key="2">
    <source>
        <dbReference type="Proteomes" id="UP000314294"/>
    </source>
</evidence>
<organism evidence="1 2">
    <name type="scientific">Liparis tanakae</name>
    <name type="common">Tanaka's snailfish</name>
    <dbReference type="NCBI Taxonomy" id="230148"/>
    <lineage>
        <taxon>Eukaryota</taxon>
        <taxon>Metazoa</taxon>
        <taxon>Chordata</taxon>
        <taxon>Craniata</taxon>
        <taxon>Vertebrata</taxon>
        <taxon>Euteleostomi</taxon>
        <taxon>Actinopterygii</taxon>
        <taxon>Neopterygii</taxon>
        <taxon>Teleostei</taxon>
        <taxon>Neoteleostei</taxon>
        <taxon>Acanthomorphata</taxon>
        <taxon>Eupercaria</taxon>
        <taxon>Perciformes</taxon>
        <taxon>Cottioidei</taxon>
        <taxon>Cottales</taxon>
        <taxon>Liparidae</taxon>
        <taxon>Liparis</taxon>
    </lineage>
</organism>
<reference evidence="1 2" key="1">
    <citation type="submission" date="2019-03" db="EMBL/GenBank/DDBJ databases">
        <title>First draft genome of Liparis tanakae, snailfish: a comprehensive survey of snailfish specific genes.</title>
        <authorList>
            <person name="Kim W."/>
            <person name="Song I."/>
            <person name="Jeong J.-H."/>
            <person name="Kim D."/>
            <person name="Kim S."/>
            <person name="Ryu S."/>
            <person name="Song J.Y."/>
            <person name="Lee S.K."/>
        </authorList>
    </citation>
    <scope>NUCLEOTIDE SEQUENCE [LARGE SCALE GENOMIC DNA]</scope>
    <source>
        <tissue evidence="1">Muscle</tissue>
    </source>
</reference>
<dbReference type="EMBL" id="SRLO01000478">
    <property type="protein sequence ID" value="TNN54644.1"/>
    <property type="molecule type" value="Genomic_DNA"/>
</dbReference>